<organism evidence="1 2">
    <name type="scientific">Flavobacterium sedimenticola</name>
    <dbReference type="NCBI Taxonomy" id="3043286"/>
    <lineage>
        <taxon>Bacteria</taxon>
        <taxon>Pseudomonadati</taxon>
        <taxon>Bacteroidota</taxon>
        <taxon>Flavobacteriia</taxon>
        <taxon>Flavobacteriales</taxon>
        <taxon>Flavobacteriaceae</taxon>
        <taxon>Flavobacterium</taxon>
    </lineage>
</organism>
<reference evidence="1 2" key="1">
    <citation type="submission" date="2023-05" db="EMBL/GenBank/DDBJ databases">
        <title>Flavobacterium sedimenti sp. nov., isolated from the sediment.</title>
        <authorList>
            <person name="Wu N."/>
        </authorList>
    </citation>
    <scope>NUCLEOTIDE SEQUENCE [LARGE SCALE GENOMIC DNA]</scope>
    <source>
        <strain evidence="1 2">YZ-48</strain>
    </source>
</reference>
<gene>
    <name evidence="1" type="ORF">QHT84_07650</name>
</gene>
<protein>
    <submittedName>
        <fullName evidence="1">Uncharacterized protein</fullName>
    </submittedName>
</protein>
<dbReference type="EMBL" id="JASGBP010000003">
    <property type="protein sequence ID" value="MDI9257287.1"/>
    <property type="molecule type" value="Genomic_DNA"/>
</dbReference>
<keyword evidence="2" id="KW-1185">Reference proteome</keyword>
<comment type="caution">
    <text evidence="1">The sequence shown here is derived from an EMBL/GenBank/DDBJ whole genome shotgun (WGS) entry which is preliminary data.</text>
</comment>
<evidence type="ECO:0000313" key="2">
    <source>
        <dbReference type="Proteomes" id="UP001230035"/>
    </source>
</evidence>
<accession>A0ABT6XQM9</accession>
<name>A0ABT6XQM9_9FLAO</name>
<proteinExistence type="predicted"/>
<evidence type="ECO:0000313" key="1">
    <source>
        <dbReference type="EMBL" id="MDI9257287.1"/>
    </source>
</evidence>
<dbReference type="RefSeq" id="WP_283238968.1">
    <property type="nucleotide sequence ID" value="NZ_JASGBP010000003.1"/>
</dbReference>
<dbReference type="Proteomes" id="UP001230035">
    <property type="component" value="Unassembled WGS sequence"/>
</dbReference>
<sequence length="70" mass="8176">MIAKYLNKQINDNVTTFDFVINDSNGIELIRLIGCSFYDDLNFLELEEKAISIAKDNLQIEEFEQFIIEI</sequence>